<dbReference type="SMART" id="SM00448">
    <property type="entry name" value="REC"/>
    <property type="match status" value="1"/>
</dbReference>
<evidence type="ECO:0000313" key="4">
    <source>
        <dbReference type="Proteomes" id="UP000647587"/>
    </source>
</evidence>
<dbReference type="CDD" id="cd17557">
    <property type="entry name" value="REC_Rcp-like"/>
    <property type="match status" value="1"/>
</dbReference>
<accession>A0ABQ2F2C6</accession>
<comment type="caution">
    <text evidence="3">The sequence shown here is derived from an EMBL/GenBank/DDBJ whole genome shotgun (WGS) entry which is preliminary data.</text>
</comment>
<evidence type="ECO:0000259" key="2">
    <source>
        <dbReference type="PROSITE" id="PS50110"/>
    </source>
</evidence>
<feature type="domain" description="Response regulatory" evidence="2">
    <location>
        <begin position="26"/>
        <end position="151"/>
    </location>
</feature>
<dbReference type="Gene3D" id="3.40.50.2300">
    <property type="match status" value="1"/>
</dbReference>
<dbReference type="PANTHER" id="PTHR44520:SF2">
    <property type="entry name" value="RESPONSE REGULATOR RCP1"/>
    <property type="match status" value="1"/>
</dbReference>
<sequence>MPTDDVTAVHTASLSSAALSNASMFDVLLVEDSPSDVLLMQLAVEDFLPTLTLHVVPDGVSALAFLNRQPPYERAPRPRVVLLDGSTFRMNVVEFLTVMRQDVAWKELPVLVLSSSAAETDVQQCLLAGATDFITTPMGLDAYTEVVQRTLAFWADRTSSEES</sequence>
<organism evidence="3 4">
    <name type="scientific">Deinococcus malanensis</name>
    <dbReference type="NCBI Taxonomy" id="1706855"/>
    <lineage>
        <taxon>Bacteria</taxon>
        <taxon>Thermotogati</taxon>
        <taxon>Deinococcota</taxon>
        <taxon>Deinococci</taxon>
        <taxon>Deinococcales</taxon>
        <taxon>Deinococcaceae</taxon>
        <taxon>Deinococcus</taxon>
    </lineage>
</organism>
<evidence type="ECO:0000313" key="3">
    <source>
        <dbReference type="EMBL" id="GGK43717.1"/>
    </source>
</evidence>
<dbReference type="PANTHER" id="PTHR44520">
    <property type="entry name" value="RESPONSE REGULATOR RCP1-RELATED"/>
    <property type="match status" value="1"/>
</dbReference>
<dbReference type="Pfam" id="PF00072">
    <property type="entry name" value="Response_reg"/>
    <property type="match status" value="1"/>
</dbReference>
<dbReference type="EMBL" id="BMPP01000043">
    <property type="protein sequence ID" value="GGK43717.1"/>
    <property type="molecule type" value="Genomic_DNA"/>
</dbReference>
<reference evidence="4" key="1">
    <citation type="journal article" date="2019" name="Int. J. Syst. Evol. Microbiol.">
        <title>The Global Catalogue of Microorganisms (GCM) 10K type strain sequencing project: providing services to taxonomists for standard genome sequencing and annotation.</title>
        <authorList>
            <consortium name="The Broad Institute Genomics Platform"/>
            <consortium name="The Broad Institute Genome Sequencing Center for Infectious Disease"/>
            <person name="Wu L."/>
            <person name="Ma J."/>
        </authorList>
    </citation>
    <scope>NUCLEOTIDE SEQUENCE [LARGE SCALE GENOMIC DNA]</scope>
    <source>
        <strain evidence="4">JCM 30331</strain>
    </source>
</reference>
<dbReference type="InterPro" id="IPR052893">
    <property type="entry name" value="TCS_response_regulator"/>
</dbReference>
<dbReference type="SUPFAM" id="SSF52172">
    <property type="entry name" value="CheY-like"/>
    <property type="match status" value="1"/>
</dbReference>
<evidence type="ECO:0000256" key="1">
    <source>
        <dbReference type="PROSITE-ProRule" id="PRU00169"/>
    </source>
</evidence>
<gene>
    <name evidence="3" type="ORF">GCM10008955_41850</name>
</gene>
<dbReference type="InterPro" id="IPR011006">
    <property type="entry name" value="CheY-like_superfamily"/>
</dbReference>
<dbReference type="InterPro" id="IPR001789">
    <property type="entry name" value="Sig_transdc_resp-reg_receiver"/>
</dbReference>
<dbReference type="PROSITE" id="PS50110">
    <property type="entry name" value="RESPONSE_REGULATORY"/>
    <property type="match status" value="1"/>
</dbReference>
<dbReference type="RefSeq" id="WP_229780961.1">
    <property type="nucleotide sequence ID" value="NZ_BMPP01000043.1"/>
</dbReference>
<proteinExistence type="predicted"/>
<dbReference type="Proteomes" id="UP000647587">
    <property type="component" value="Unassembled WGS sequence"/>
</dbReference>
<feature type="modified residue" description="4-aspartylphosphate" evidence="1">
    <location>
        <position position="84"/>
    </location>
</feature>
<keyword evidence="1" id="KW-0597">Phosphoprotein</keyword>
<protein>
    <submittedName>
        <fullName evidence="3">Two-component system response regulator</fullName>
    </submittedName>
</protein>
<keyword evidence="4" id="KW-1185">Reference proteome</keyword>
<name>A0ABQ2F2C6_9DEIO</name>